<name>A0A4Z2F0U5_9TELE</name>
<dbReference type="AlphaFoldDB" id="A0A4Z2F0U5"/>
<accession>A0A4Z2F0U5</accession>
<gene>
    <name evidence="1" type="ORF">EYF80_055015</name>
</gene>
<keyword evidence="2" id="KW-1185">Reference proteome</keyword>
<dbReference type="Proteomes" id="UP000314294">
    <property type="component" value="Unassembled WGS sequence"/>
</dbReference>
<dbReference type="EMBL" id="SRLO01001883">
    <property type="protein sequence ID" value="TNN34827.1"/>
    <property type="molecule type" value="Genomic_DNA"/>
</dbReference>
<evidence type="ECO:0000313" key="2">
    <source>
        <dbReference type="Proteomes" id="UP000314294"/>
    </source>
</evidence>
<reference evidence="1 2" key="1">
    <citation type="submission" date="2019-03" db="EMBL/GenBank/DDBJ databases">
        <title>First draft genome of Liparis tanakae, snailfish: a comprehensive survey of snailfish specific genes.</title>
        <authorList>
            <person name="Kim W."/>
            <person name="Song I."/>
            <person name="Jeong J.-H."/>
            <person name="Kim D."/>
            <person name="Kim S."/>
            <person name="Ryu S."/>
            <person name="Song J.Y."/>
            <person name="Lee S.K."/>
        </authorList>
    </citation>
    <scope>NUCLEOTIDE SEQUENCE [LARGE SCALE GENOMIC DNA]</scope>
    <source>
        <tissue evidence="1">Muscle</tissue>
    </source>
</reference>
<evidence type="ECO:0000313" key="1">
    <source>
        <dbReference type="EMBL" id="TNN34827.1"/>
    </source>
</evidence>
<comment type="caution">
    <text evidence="1">The sequence shown here is derived from an EMBL/GenBank/DDBJ whole genome shotgun (WGS) entry which is preliminary data.</text>
</comment>
<protein>
    <submittedName>
        <fullName evidence="1">Uncharacterized protein</fullName>
    </submittedName>
</protein>
<organism evidence="1 2">
    <name type="scientific">Liparis tanakae</name>
    <name type="common">Tanaka's snailfish</name>
    <dbReference type="NCBI Taxonomy" id="230148"/>
    <lineage>
        <taxon>Eukaryota</taxon>
        <taxon>Metazoa</taxon>
        <taxon>Chordata</taxon>
        <taxon>Craniata</taxon>
        <taxon>Vertebrata</taxon>
        <taxon>Euteleostomi</taxon>
        <taxon>Actinopterygii</taxon>
        <taxon>Neopterygii</taxon>
        <taxon>Teleostei</taxon>
        <taxon>Neoteleostei</taxon>
        <taxon>Acanthomorphata</taxon>
        <taxon>Eupercaria</taxon>
        <taxon>Perciformes</taxon>
        <taxon>Cottioidei</taxon>
        <taxon>Cottales</taxon>
        <taxon>Liparidae</taxon>
        <taxon>Liparis</taxon>
    </lineage>
</organism>
<proteinExistence type="predicted"/>
<sequence>MVFGVHKTHAEKTWTGTSQRHQIRAARIIRPKTKLTTMMKTLTGVEGFWWVVVDSSLSTSRTLTIGPYHSARGGGGEEEDELLDEGGLRHVAVLEDRNRRVADGTRAVRRLQRESSFHTDDYFPLRPSRGVTCQSTTCSRRCRFGVRIFGRLMSTTVSTERLGPEFNTCRQQRGPSARQPGL</sequence>